<dbReference type="InterPro" id="IPR027329">
    <property type="entry name" value="TPX2_C"/>
</dbReference>
<evidence type="ECO:0000256" key="1">
    <source>
        <dbReference type="ARBA" id="ARBA00004245"/>
    </source>
</evidence>
<evidence type="ECO:0000256" key="5">
    <source>
        <dbReference type="ARBA" id="ARBA00023212"/>
    </source>
</evidence>
<dbReference type="OrthoDB" id="621651at2759"/>
<feature type="region of interest" description="Disordered" evidence="7">
    <location>
        <begin position="467"/>
        <end position="549"/>
    </location>
</feature>
<proteinExistence type="inferred from homology"/>
<feature type="region of interest" description="Disordered" evidence="7">
    <location>
        <begin position="343"/>
        <end position="364"/>
    </location>
</feature>
<evidence type="ECO:0000256" key="6">
    <source>
        <dbReference type="SAM" id="Coils"/>
    </source>
</evidence>
<comment type="subcellular location">
    <subcellularLocation>
        <location evidence="1">Cytoplasm</location>
        <location evidence="1">Cytoskeleton</location>
    </subcellularLocation>
</comment>
<sequence length="549" mass="61407">MGEPTCLMQQQPFSYVAGIPNESNEGNPLHVLGQSVSFGRFMSESLAWEKWSSFSNNRYVEEAERFSRPGSVAQKKAFFEAHYKNLAARKAAALLEQANSAAEKNETEVQDDNAVQVQDSGEVNTNSQLGLDYKQVDVKETINAEASVLPNDDVHNLLVEMPICESRKLEEVDTLTENPAVGKDSVNFETLTQFGVADSEEEVKEREITGSKLMEKPLLKDFISTRDDLTLMGKKKLQICGKASRMPSTPAKPAASVRAKKENNSTPISKKCTIDALDKKKSTPKSTHKSMNFTPVRGINKITSSVIRKIDNSIMGSNYKASKDCTTPLKTPTMVPVLREPKHTLATPQSEDRRARTPLHPLASGSKTVRSRWHFLPTDCSNFMSARKNKSQSPNLSTTPFSFRTEERAARRKEKLEEKFNANQAQKVQLQATLKEKAETEIKKLRQTLCFKARPLPDFYRERAKKNPIEKVPLTHSQSPNLARTPSPSIIQRTSQPSLSYSFKNGGPKHGMGKNGGNLRSLTSRLRSITRENTSPNIQYEQHKVPKKV</sequence>
<dbReference type="InterPro" id="IPR044216">
    <property type="entry name" value="WDL7"/>
</dbReference>
<dbReference type="STRING" id="180498.A0A067LGA1"/>
<evidence type="ECO:0000259" key="8">
    <source>
        <dbReference type="Pfam" id="PF06886"/>
    </source>
</evidence>
<name>A0A067LGA1_JATCU</name>
<feature type="coiled-coil region" evidence="6">
    <location>
        <begin position="406"/>
        <end position="448"/>
    </location>
</feature>
<feature type="compositionally biased region" description="Polar residues" evidence="7">
    <location>
        <begin position="475"/>
        <end position="503"/>
    </location>
</feature>
<evidence type="ECO:0000256" key="3">
    <source>
        <dbReference type="ARBA" id="ARBA00022490"/>
    </source>
</evidence>
<dbReference type="AlphaFoldDB" id="A0A067LGA1"/>
<keyword evidence="6" id="KW-0175">Coiled coil</keyword>
<feature type="domain" description="TPX2 C-terminal" evidence="8">
    <location>
        <begin position="401"/>
        <end position="466"/>
    </location>
</feature>
<keyword evidence="10" id="KW-1185">Reference proteome</keyword>
<keyword evidence="4" id="KW-0493">Microtubule</keyword>
<evidence type="ECO:0000256" key="7">
    <source>
        <dbReference type="SAM" id="MobiDB-lite"/>
    </source>
</evidence>
<comment type="similarity">
    <text evidence="2">Belongs to the TPX2 family.</text>
</comment>
<organism evidence="9 10">
    <name type="scientific">Jatropha curcas</name>
    <name type="common">Barbados nut</name>
    <dbReference type="NCBI Taxonomy" id="180498"/>
    <lineage>
        <taxon>Eukaryota</taxon>
        <taxon>Viridiplantae</taxon>
        <taxon>Streptophyta</taxon>
        <taxon>Embryophyta</taxon>
        <taxon>Tracheophyta</taxon>
        <taxon>Spermatophyta</taxon>
        <taxon>Magnoliopsida</taxon>
        <taxon>eudicotyledons</taxon>
        <taxon>Gunneridae</taxon>
        <taxon>Pentapetalae</taxon>
        <taxon>rosids</taxon>
        <taxon>fabids</taxon>
        <taxon>Malpighiales</taxon>
        <taxon>Euphorbiaceae</taxon>
        <taxon>Crotonoideae</taxon>
        <taxon>Jatropheae</taxon>
        <taxon>Jatropha</taxon>
    </lineage>
</organism>
<evidence type="ECO:0000256" key="4">
    <source>
        <dbReference type="ARBA" id="ARBA00022701"/>
    </source>
</evidence>
<feature type="compositionally biased region" description="Polar residues" evidence="7">
    <location>
        <begin position="531"/>
        <end position="540"/>
    </location>
</feature>
<evidence type="ECO:0000313" key="10">
    <source>
        <dbReference type="Proteomes" id="UP000027138"/>
    </source>
</evidence>
<dbReference type="GO" id="GO:0005874">
    <property type="term" value="C:microtubule"/>
    <property type="evidence" value="ECO:0007669"/>
    <property type="project" value="UniProtKB-KW"/>
</dbReference>
<keyword evidence="5" id="KW-0206">Cytoskeleton</keyword>
<reference evidence="9 10" key="1">
    <citation type="journal article" date="2014" name="PLoS ONE">
        <title>Global Analysis of Gene Expression Profiles in Physic Nut (Jatropha curcas L.) Seedlings Exposed to Salt Stress.</title>
        <authorList>
            <person name="Zhang L."/>
            <person name="Zhang C."/>
            <person name="Wu P."/>
            <person name="Chen Y."/>
            <person name="Li M."/>
            <person name="Jiang H."/>
            <person name="Wu G."/>
        </authorList>
    </citation>
    <scope>NUCLEOTIDE SEQUENCE [LARGE SCALE GENOMIC DNA]</scope>
    <source>
        <strain evidence="10">cv. GZQX0401</strain>
        <tissue evidence="9">Young leaves</tissue>
    </source>
</reference>
<feature type="compositionally biased region" description="Low complexity" evidence="7">
    <location>
        <begin position="517"/>
        <end position="527"/>
    </location>
</feature>
<dbReference type="EMBL" id="KK914219">
    <property type="protein sequence ID" value="KDP46353.1"/>
    <property type="molecule type" value="Genomic_DNA"/>
</dbReference>
<dbReference type="PANTHER" id="PTHR47067">
    <property type="entry name" value="TPX2 (TARGETING PROTEIN FOR XKLP2) PROTEIN FAMILY-RELATED"/>
    <property type="match status" value="1"/>
</dbReference>
<feature type="region of interest" description="Disordered" evidence="7">
    <location>
        <begin position="243"/>
        <end position="266"/>
    </location>
</feature>
<dbReference type="Pfam" id="PF06886">
    <property type="entry name" value="TPX2"/>
    <property type="match status" value="1"/>
</dbReference>
<dbReference type="Proteomes" id="UP000027138">
    <property type="component" value="Unassembled WGS sequence"/>
</dbReference>
<protein>
    <recommendedName>
        <fullName evidence="8">TPX2 C-terminal domain-containing protein</fullName>
    </recommendedName>
</protein>
<accession>A0A067LGA1</accession>
<evidence type="ECO:0000313" key="9">
    <source>
        <dbReference type="EMBL" id="KDP46353.1"/>
    </source>
</evidence>
<dbReference type="PANTHER" id="PTHR47067:SF7">
    <property type="entry name" value="TPX2 (TARGETING PROTEIN FOR XKLP2) PROTEIN FAMILY"/>
    <property type="match status" value="1"/>
</dbReference>
<evidence type="ECO:0000256" key="2">
    <source>
        <dbReference type="ARBA" id="ARBA00005885"/>
    </source>
</evidence>
<gene>
    <name evidence="9" type="ORF">JCGZ_10193</name>
</gene>
<keyword evidence="3" id="KW-0963">Cytoplasm</keyword>